<name>A0A9N9ILL6_9GLOM</name>
<proteinExistence type="predicted"/>
<comment type="caution">
    <text evidence="1">The sequence shown here is derived from an EMBL/GenBank/DDBJ whole genome shotgun (WGS) entry which is preliminary data.</text>
</comment>
<feature type="non-terminal residue" evidence="1">
    <location>
        <position position="1"/>
    </location>
</feature>
<gene>
    <name evidence="1" type="ORF">DERYTH_LOCUS15988</name>
</gene>
<dbReference type="OrthoDB" id="2427300at2759"/>
<sequence>DLPSNRSNIRHNRENNEKLWLVEDNPIFIDLANINRRIVVWLRDLQEPENYKFHVREIIYNFENLGKGKVITQLCSLWAIEAKSIKLIFMAPMTDITYQELQKLLMKERNILIQQNLRFGTSANPFPNLVTNSYLNKIFSNWYAFSNTPLASTTEQDKTNN</sequence>
<feature type="non-terminal residue" evidence="1">
    <location>
        <position position="161"/>
    </location>
</feature>
<keyword evidence="2" id="KW-1185">Reference proteome</keyword>
<reference evidence="1" key="1">
    <citation type="submission" date="2021-06" db="EMBL/GenBank/DDBJ databases">
        <authorList>
            <person name="Kallberg Y."/>
            <person name="Tangrot J."/>
            <person name="Rosling A."/>
        </authorList>
    </citation>
    <scope>NUCLEOTIDE SEQUENCE</scope>
    <source>
        <strain evidence="1">MA453B</strain>
    </source>
</reference>
<protein>
    <submittedName>
        <fullName evidence="1">24936_t:CDS:1</fullName>
    </submittedName>
</protein>
<dbReference type="AlphaFoldDB" id="A0A9N9ILL6"/>
<dbReference type="Proteomes" id="UP000789405">
    <property type="component" value="Unassembled WGS sequence"/>
</dbReference>
<organism evidence="1 2">
    <name type="scientific">Dentiscutata erythropus</name>
    <dbReference type="NCBI Taxonomy" id="1348616"/>
    <lineage>
        <taxon>Eukaryota</taxon>
        <taxon>Fungi</taxon>
        <taxon>Fungi incertae sedis</taxon>
        <taxon>Mucoromycota</taxon>
        <taxon>Glomeromycotina</taxon>
        <taxon>Glomeromycetes</taxon>
        <taxon>Diversisporales</taxon>
        <taxon>Gigasporaceae</taxon>
        <taxon>Dentiscutata</taxon>
    </lineage>
</organism>
<accession>A0A9N9ILL6</accession>
<evidence type="ECO:0000313" key="1">
    <source>
        <dbReference type="EMBL" id="CAG8740753.1"/>
    </source>
</evidence>
<evidence type="ECO:0000313" key="2">
    <source>
        <dbReference type="Proteomes" id="UP000789405"/>
    </source>
</evidence>
<dbReference type="EMBL" id="CAJVPY010013466">
    <property type="protein sequence ID" value="CAG8740753.1"/>
    <property type="molecule type" value="Genomic_DNA"/>
</dbReference>